<sequence>MCRGGISQVKMGVSQEVFGRHVVQCDSLESHISLFTLGSASSVCHQVLRLPSPQQRSQCGSLQVTVEFEWHLDLALLILSAGEVPGTLLLGPISILESAFPRDTLDKRSLIVDSDRNRNRSITDWALKDSWGSTDQNCSALQDVRGQFGFTPTNSIFSRSPG</sequence>
<organism evidence="1 2">
    <name type="scientific">Gymnopilus dilepis</name>
    <dbReference type="NCBI Taxonomy" id="231916"/>
    <lineage>
        <taxon>Eukaryota</taxon>
        <taxon>Fungi</taxon>
        <taxon>Dikarya</taxon>
        <taxon>Basidiomycota</taxon>
        <taxon>Agaricomycotina</taxon>
        <taxon>Agaricomycetes</taxon>
        <taxon>Agaricomycetidae</taxon>
        <taxon>Agaricales</taxon>
        <taxon>Agaricineae</taxon>
        <taxon>Hymenogastraceae</taxon>
        <taxon>Gymnopilus</taxon>
    </lineage>
</organism>
<dbReference type="EMBL" id="NHYE01005660">
    <property type="protein sequence ID" value="PPQ64958.1"/>
    <property type="molecule type" value="Genomic_DNA"/>
</dbReference>
<proteinExistence type="predicted"/>
<comment type="caution">
    <text evidence="1">The sequence shown here is derived from an EMBL/GenBank/DDBJ whole genome shotgun (WGS) entry which is preliminary data.</text>
</comment>
<gene>
    <name evidence="1" type="ORF">CVT26_015677</name>
</gene>
<evidence type="ECO:0000313" key="1">
    <source>
        <dbReference type="EMBL" id="PPQ64958.1"/>
    </source>
</evidence>
<evidence type="ECO:0000313" key="2">
    <source>
        <dbReference type="Proteomes" id="UP000284706"/>
    </source>
</evidence>
<accession>A0A409VFC2</accession>
<reference evidence="1 2" key="1">
    <citation type="journal article" date="2018" name="Evol. Lett.">
        <title>Horizontal gene cluster transfer increased hallucinogenic mushroom diversity.</title>
        <authorList>
            <person name="Reynolds H.T."/>
            <person name="Vijayakumar V."/>
            <person name="Gluck-Thaler E."/>
            <person name="Korotkin H.B."/>
            <person name="Matheny P.B."/>
            <person name="Slot J.C."/>
        </authorList>
    </citation>
    <scope>NUCLEOTIDE SEQUENCE [LARGE SCALE GENOMIC DNA]</scope>
    <source>
        <strain evidence="1 2">SRW20</strain>
    </source>
</reference>
<dbReference type="InParanoid" id="A0A409VFC2"/>
<dbReference type="Proteomes" id="UP000284706">
    <property type="component" value="Unassembled WGS sequence"/>
</dbReference>
<protein>
    <submittedName>
        <fullName evidence="1">Uncharacterized protein</fullName>
    </submittedName>
</protein>
<dbReference type="AlphaFoldDB" id="A0A409VFC2"/>
<keyword evidence="2" id="KW-1185">Reference proteome</keyword>
<name>A0A409VFC2_9AGAR</name>